<reference evidence="2" key="1">
    <citation type="journal article" date="2023" name="G3 (Bethesda)">
        <title>A reference genome for the long-term kleptoplast-retaining sea slug Elysia crispata morphotype clarki.</title>
        <authorList>
            <person name="Eastman K.E."/>
            <person name="Pendleton A.L."/>
            <person name="Shaikh M.A."/>
            <person name="Suttiyut T."/>
            <person name="Ogas R."/>
            <person name="Tomko P."/>
            <person name="Gavelis G."/>
            <person name="Widhalm J.R."/>
            <person name="Wisecaver J.H."/>
        </authorList>
    </citation>
    <scope>NUCLEOTIDE SEQUENCE</scope>
    <source>
        <strain evidence="2">ECLA1</strain>
    </source>
</reference>
<organism evidence="2 3">
    <name type="scientific">Elysia crispata</name>
    <name type="common">lettuce slug</name>
    <dbReference type="NCBI Taxonomy" id="231223"/>
    <lineage>
        <taxon>Eukaryota</taxon>
        <taxon>Metazoa</taxon>
        <taxon>Spiralia</taxon>
        <taxon>Lophotrochozoa</taxon>
        <taxon>Mollusca</taxon>
        <taxon>Gastropoda</taxon>
        <taxon>Heterobranchia</taxon>
        <taxon>Euthyneura</taxon>
        <taxon>Panpulmonata</taxon>
        <taxon>Sacoglossa</taxon>
        <taxon>Placobranchoidea</taxon>
        <taxon>Plakobranchidae</taxon>
        <taxon>Elysia</taxon>
    </lineage>
</organism>
<feature type="region of interest" description="Disordered" evidence="1">
    <location>
        <begin position="1"/>
        <end position="21"/>
    </location>
</feature>
<evidence type="ECO:0000313" key="2">
    <source>
        <dbReference type="EMBL" id="KAK3759672.1"/>
    </source>
</evidence>
<proteinExistence type="predicted"/>
<name>A0AAE0Z0M1_9GAST</name>
<evidence type="ECO:0000256" key="1">
    <source>
        <dbReference type="SAM" id="MobiDB-lite"/>
    </source>
</evidence>
<evidence type="ECO:0000313" key="3">
    <source>
        <dbReference type="Proteomes" id="UP001283361"/>
    </source>
</evidence>
<sequence length="71" mass="7474">MQRPRAAKVGSPNTAPLFQGGDSVGDIFSAMPEVGRQAEQGCVWGCVEGDRGVNRGKSTSRRAGRVMISPV</sequence>
<comment type="caution">
    <text evidence="2">The sequence shown here is derived from an EMBL/GenBank/DDBJ whole genome shotgun (WGS) entry which is preliminary data.</text>
</comment>
<dbReference type="Proteomes" id="UP001283361">
    <property type="component" value="Unassembled WGS sequence"/>
</dbReference>
<accession>A0AAE0Z0M1</accession>
<gene>
    <name evidence="2" type="ORF">RRG08_026055</name>
</gene>
<keyword evidence="3" id="KW-1185">Reference proteome</keyword>
<dbReference type="AlphaFoldDB" id="A0AAE0Z0M1"/>
<protein>
    <submittedName>
        <fullName evidence="2">Uncharacterized protein</fullName>
    </submittedName>
</protein>
<dbReference type="EMBL" id="JAWDGP010005093">
    <property type="protein sequence ID" value="KAK3759672.1"/>
    <property type="molecule type" value="Genomic_DNA"/>
</dbReference>